<dbReference type="InterPro" id="IPR010290">
    <property type="entry name" value="TM_effector"/>
</dbReference>
<dbReference type="Gene3D" id="1.20.1250.20">
    <property type="entry name" value="MFS general substrate transporter like domains"/>
    <property type="match status" value="1"/>
</dbReference>
<evidence type="ECO:0000256" key="4">
    <source>
        <dbReference type="ARBA" id="ARBA00022692"/>
    </source>
</evidence>
<feature type="transmembrane region" description="Helical" evidence="7">
    <location>
        <begin position="21"/>
        <end position="41"/>
    </location>
</feature>
<dbReference type="PROSITE" id="PS50850">
    <property type="entry name" value="MFS"/>
    <property type="match status" value="1"/>
</dbReference>
<dbReference type="RefSeq" id="WP_013625828.1">
    <property type="nucleotide sequence ID" value="NC_015172.1"/>
</dbReference>
<dbReference type="STRING" id="645991.Sgly_2735"/>
<keyword evidence="5 7" id="KW-1133">Transmembrane helix</keyword>
<sequence>MILPTRENFNNPFTALKNRQFRIYWTGLCISQMGTWMQNIAQPWLAYMLTKSPLLLSLVGTLQFAPVLLFSLFAGTLIDRFSRKKMIIMTQTAALLITSILAVLVWTDLVQYWHILVMAAALGLVNTLDIPARQAFLIELVEKKDLINAIALNSSIFNLARIIAPALAGIVMGYAGIAFCFFANSLSFAAVLVSLFFIEPKVIQIDTEIRGTVFSEIKEGLQYIFKQKILSDTLLAAAIIGTFAFNFNVLLPVYAQQVLHQQETGFGILMSFIGVGSFIGAIFVATISGSEPNKVLLRAVPLMISLLLIMIDLQNSKIFTILCFGAIGFFFVTFTSLANSVIQINTAHKYRGRAMSVYSLVNGGSLAIGNIFAGIVTQYYGPKNGFAACGVMILILYSVRVFTSKRKMIKSKLTETKNKE</sequence>
<dbReference type="InterPro" id="IPR020846">
    <property type="entry name" value="MFS_dom"/>
</dbReference>
<accession>F0SXU7</accession>
<dbReference type="InterPro" id="IPR036259">
    <property type="entry name" value="MFS_trans_sf"/>
</dbReference>
<dbReference type="KEGG" id="sgy:Sgly_2735"/>
<organism evidence="9 10">
    <name type="scientific">Syntrophobotulus glycolicus (strain DSM 8271 / FlGlyR)</name>
    <dbReference type="NCBI Taxonomy" id="645991"/>
    <lineage>
        <taxon>Bacteria</taxon>
        <taxon>Bacillati</taxon>
        <taxon>Bacillota</taxon>
        <taxon>Clostridia</taxon>
        <taxon>Eubacteriales</taxon>
        <taxon>Desulfitobacteriaceae</taxon>
        <taxon>Syntrophobotulus</taxon>
    </lineage>
</organism>
<keyword evidence="4 7" id="KW-0812">Transmembrane</keyword>
<dbReference type="EMBL" id="CP002547">
    <property type="protein sequence ID" value="ADY57008.1"/>
    <property type="molecule type" value="Genomic_DNA"/>
</dbReference>
<dbReference type="SUPFAM" id="SSF103473">
    <property type="entry name" value="MFS general substrate transporter"/>
    <property type="match status" value="1"/>
</dbReference>
<dbReference type="eggNOG" id="COG2814">
    <property type="taxonomic scope" value="Bacteria"/>
</dbReference>
<feature type="transmembrane region" description="Helical" evidence="7">
    <location>
        <begin position="266"/>
        <end position="288"/>
    </location>
</feature>
<dbReference type="GO" id="GO:0005886">
    <property type="term" value="C:plasma membrane"/>
    <property type="evidence" value="ECO:0007669"/>
    <property type="project" value="UniProtKB-SubCell"/>
</dbReference>
<dbReference type="Pfam" id="PF05977">
    <property type="entry name" value="MFS_3"/>
    <property type="match status" value="1"/>
</dbReference>
<evidence type="ECO:0000256" key="6">
    <source>
        <dbReference type="ARBA" id="ARBA00023136"/>
    </source>
</evidence>
<feature type="transmembrane region" description="Helical" evidence="7">
    <location>
        <begin position="174"/>
        <end position="198"/>
    </location>
</feature>
<protein>
    <submittedName>
        <fullName evidence="9">Major facilitator superfamily MFS_1</fullName>
    </submittedName>
</protein>
<keyword evidence="3" id="KW-1003">Cell membrane</keyword>
<feature type="transmembrane region" description="Helical" evidence="7">
    <location>
        <begin position="86"/>
        <end position="106"/>
    </location>
</feature>
<comment type="subcellular location">
    <subcellularLocation>
        <location evidence="1">Cell membrane</location>
        <topology evidence="1">Multi-pass membrane protein</topology>
    </subcellularLocation>
</comment>
<name>F0SXU7_SYNGF</name>
<feature type="transmembrane region" description="Helical" evidence="7">
    <location>
        <begin position="112"/>
        <end position="128"/>
    </location>
</feature>
<feature type="transmembrane region" description="Helical" evidence="7">
    <location>
        <begin position="53"/>
        <end position="74"/>
    </location>
</feature>
<gene>
    <name evidence="9" type="ordered locus">Sgly_2735</name>
</gene>
<evidence type="ECO:0000256" key="5">
    <source>
        <dbReference type="ARBA" id="ARBA00022989"/>
    </source>
</evidence>
<keyword evidence="6 7" id="KW-0472">Membrane</keyword>
<keyword evidence="2" id="KW-0813">Transport</keyword>
<reference evidence="10" key="2">
    <citation type="submission" date="2011-02" db="EMBL/GenBank/DDBJ databases">
        <title>The complete genome of Syntrophobotulus glycolicus DSM 8271.</title>
        <authorList>
            <person name="Lucas S."/>
            <person name="Copeland A."/>
            <person name="Lapidus A."/>
            <person name="Bruce D."/>
            <person name="Goodwin L."/>
            <person name="Pitluck S."/>
            <person name="Kyrpides N."/>
            <person name="Mavromatis K."/>
            <person name="Pagani I."/>
            <person name="Ivanova N."/>
            <person name="Mikhailova N."/>
            <person name="Chertkov O."/>
            <person name="Held B."/>
            <person name="Detter J.C."/>
            <person name="Tapia R."/>
            <person name="Han C."/>
            <person name="Land M."/>
            <person name="Hauser L."/>
            <person name="Markowitz V."/>
            <person name="Cheng J.-F."/>
            <person name="Hugenholtz P."/>
            <person name="Woyke T."/>
            <person name="Wu D."/>
            <person name="Spring S."/>
            <person name="Schroeder M."/>
            <person name="Brambilla E."/>
            <person name="Klenk H.-P."/>
            <person name="Eisen J.A."/>
        </authorList>
    </citation>
    <scope>NUCLEOTIDE SEQUENCE [LARGE SCALE GENOMIC DNA]</scope>
    <source>
        <strain evidence="10">DSM 8271 / FlGlyR</strain>
    </source>
</reference>
<keyword evidence="10" id="KW-1185">Reference proteome</keyword>
<proteinExistence type="predicted"/>
<dbReference type="OrthoDB" id="9775268at2"/>
<evidence type="ECO:0000313" key="9">
    <source>
        <dbReference type="EMBL" id="ADY57008.1"/>
    </source>
</evidence>
<dbReference type="CDD" id="cd06173">
    <property type="entry name" value="MFS_MefA_like"/>
    <property type="match status" value="1"/>
</dbReference>
<dbReference type="PANTHER" id="PTHR23513">
    <property type="entry name" value="INTEGRAL MEMBRANE EFFLUX PROTEIN-RELATED"/>
    <property type="match status" value="1"/>
</dbReference>
<evidence type="ECO:0000256" key="7">
    <source>
        <dbReference type="SAM" id="Phobius"/>
    </source>
</evidence>
<reference evidence="9 10" key="1">
    <citation type="journal article" date="2011" name="Stand. Genomic Sci.">
        <title>Complete genome sequence of Syntrophobotulus glycolicus type strain (FlGlyR).</title>
        <authorList>
            <person name="Han C."/>
            <person name="Mwirichia R."/>
            <person name="Chertkov O."/>
            <person name="Held B."/>
            <person name="Lapidus A."/>
            <person name="Nolan M."/>
            <person name="Lucas S."/>
            <person name="Hammon N."/>
            <person name="Deshpande S."/>
            <person name="Cheng J.F."/>
            <person name="Tapia R."/>
            <person name="Goodwin L."/>
            <person name="Pitluck S."/>
            <person name="Huntemann M."/>
            <person name="Liolios K."/>
            <person name="Ivanova N."/>
            <person name="Pagani I."/>
            <person name="Mavromatis K."/>
            <person name="Ovchinikova G."/>
            <person name="Pati A."/>
            <person name="Chen A."/>
            <person name="Palaniappan K."/>
            <person name="Land M."/>
            <person name="Hauser L."/>
            <person name="Brambilla E.M."/>
            <person name="Rohde M."/>
            <person name="Spring S."/>
            <person name="Sikorski J."/>
            <person name="Goker M."/>
            <person name="Woyke T."/>
            <person name="Bristow J."/>
            <person name="Eisen J.A."/>
            <person name="Markowitz V."/>
            <person name="Hugenholtz P."/>
            <person name="Kyrpides N.C."/>
            <person name="Klenk H.P."/>
            <person name="Detter J.C."/>
        </authorList>
    </citation>
    <scope>NUCLEOTIDE SEQUENCE [LARGE SCALE GENOMIC DNA]</scope>
    <source>
        <strain evidence="10">DSM 8271 / FlGlyR</strain>
    </source>
</reference>
<evidence type="ECO:0000256" key="1">
    <source>
        <dbReference type="ARBA" id="ARBA00004651"/>
    </source>
</evidence>
<dbReference type="AlphaFoldDB" id="F0SXU7"/>
<evidence type="ECO:0000259" key="8">
    <source>
        <dbReference type="PROSITE" id="PS50850"/>
    </source>
</evidence>
<feature type="domain" description="Major facilitator superfamily (MFS) profile" evidence="8">
    <location>
        <begin position="1"/>
        <end position="408"/>
    </location>
</feature>
<evidence type="ECO:0000313" key="10">
    <source>
        <dbReference type="Proteomes" id="UP000007488"/>
    </source>
</evidence>
<feature type="transmembrane region" description="Helical" evidence="7">
    <location>
        <begin position="234"/>
        <end position="254"/>
    </location>
</feature>
<feature type="transmembrane region" description="Helical" evidence="7">
    <location>
        <begin position="385"/>
        <end position="403"/>
    </location>
</feature>
<dbReference type="HOGENOM" id="CLU_034180_11_2_9"/>
<feature type="transmembrane region" description="Helical" evidence="7">
    <location>
        <begin position="354"/>
        <end position="379"/>
    </location>
</feature>
<evidence type="ECO:0000256" key="3">
    <source>
        <dbReference type="ARBA" id="ARBA00022475"/>
    </source>
</evidence>
<feature type="transmembrane region" description="Helical" evidence="7">
    <location>
        <begin position="295"/>
        <end position="313"/>
    </location>
</feature>
<feature type="transmembrane region" description="Helical" evidence="7">
    <location>
        <begin position="319"/>
        <end position="342"/>
    </location>
</feature>
<dbReference type="PANTHER" id="PTHR23513:SF11">
    <property type="entry name" value="STAPHYLOFERRIN A TRANSPORTER"/>
    <property type="match status" value="1"/>
</dbReference>
<dbReference type="Proteomes" id="UP000007488">
    <property type="component" value="Chromosome"/>
</dbReference>
<feature type="transmembrane region" description="Helical" evidence="7">
    <location>
        <begin position="149"/>
        <end position="168"/>
    </location>
</feature>
<dbReference type="GO" id="GO:0022857">
    <property type="term" value="F:transmembrane transporter activity"/>
    <property type="evidence" value="ECO:0007669"/>
    <property type="project" value="InterPro"/>
</dbReference>
<evidence type="ECO:0000256" key="2">
    <source>
        <dbReference type="ARBA" id="ARBA00022448"/>
    </source>
</evidence>